<keyword evidence="1" id="KW-0812">Transmembrane</keyword>
<comment type="caution">
    <text evidence="2">The sequence shown here is derived from an EMBL/GenBank/DDBJ whole genome shotgun (WGS) entry which is preliminary data.</text>
</comment>
<evidence type="ECO:0000313" key="3">
    <source>
        <dbReference type="Proteomes" id="UP000680865"/>
    </source>
</evidence>
<dbReference type="AlphaFoldDB" id="A0A919T4C3"/>
<protein>
    <submittedName>
        <fullName evidence="2">Uncharacterized protein</fullName>
    </submittedName>
</protein>
<keyword evidence="1" id="KW-0472">Membrane</keyword>
<gene>
    <name evidence="2" type="ORF">Aco04nite_91480</name>
</gene>
<dbReference type="Proteomes" id="UP000680865">
    <property type="component" value="Unassembled WGS sequence"/>
</dbReference>
<keyword evidence="1" id="KW-1133">Transmembrane helix</keyword>
<name>A0A919T4C3_9ACTN</name>
<reference evidence="2" key="1">
    <citation type="submission" date="2021-03" db="EMBL/GenBank/DDBJ databases">
        <title>Whole genome shotgun sequence of Actinoplanes consettensis NBRC 14913.</title>
        <authorList>
            <person name="Komaki H."/>
            <person name="Tamura T."/>
        </authorList>
    </citation>
    <scope>NUCLEOTIDE SEQUENCE</scope>
    <source>
        <strain evidence="2">NBRC 14913</strain>
    </source>
</reference>
<dbReference type="EMBL" id="BOQP01000067">
    <property type="protein sequence ID" value="GIM84457.1"/>
    <property type="molecule type" value="Genomic_DNA"/>
</dbReference>
<proteinExistence type="predicted"/>
<accession>A0A919T4C3</accession>
<sequence>MNDRVSASGPAVVLMPLGTPGVVIGVTAAVAMDSPELPTLFVACTVKMYDVPFRSPVTVQGEAEQFAVTPSGVEVTV</sequence>
<evidence type="ECO:0000256" key="1">
    <source>
        <dbReference type="SAM" id="Phobius"/>
    </source>
</evidence>
<feature type="transmembrane region" description="Helical" evidence="1">
    <location>
        <begin position="12"/>
        <end position="32"/>
    </location>
</feature>
<evidence type="ECO:0000313" key="2">
    <source>
        <dbReference type="EMBL" id="GIM84457.1"/>
    </source>
</evidence>
<keyword evidence="3" id="KW-1185">Reference proteome</keyword>
<organism evidence="2 3">
    <name type="scientific">Winogradskya consettensis</name>
    <dbReference type="NCBI Taxonomy" id="113560"/>
    <lineage>
        <taxon>Bacteria</taxon>
        <taxon>Bacillati</taxon>
        <taxon>Actinomycetota</taxon>
        <taxon>Actinomycetes</taxon>
        <taxon>Micromonosporales</taxon>
        <taxon>Micromonosporaceae</taxon>
        <taxon>Winogradskya</taxon>
    </lineage>
</organism>